<proteinExistence type="predicted"/>
<comment type="caution">
    <text evidence="1">The sequence shown here is derived from an EMBL/GenBank/DDBJ whole genome shotgun (WGS) entry which is preliminary data.</text>
</comment>
<protein>
    <submittedName>
        <fullName evidence="1">BgTH12-07772</fullName>
    </submittedName>
</protein>
<accession>A0A9W4D7W5</accession>
<evidence type="ECO:0000313" key="1">
    <source>
        <dbReference type="EMBL" id="CAD6506545.1"/>
    </source>
</evidence>
<dbReference type="AlphaFoldDB" id="A0A9W4D7W5"/>
<dbReference type="EMBL" id="CAJHIT010000011">
    <property type="protein sequence ID" value="CAD6506545.1"/>
    <property type="molecule type" value="Genomic_DNA"/>
</dbReference>
<gene>
    <name evidence="1" type="ORF">BGTH12_LOCUS7903</name>
</gene>
<name>A0A9W4D7W5_BLUGR</name>
<sequence length="55" mass="6330">MWSTQGRHALSRIYNLSSRTLSDLLISQRSRKILVRHLGVSPLRDKVVSPFQVLI</sequence>
<reference evidence="1" key="1">
    <citation type="submission" date="2020-10" db="EMBL/GenBank/DDBJ databases">
        <authorList>
            <person name="Muller C M."/>
        </authorList>
    </citation>
    <scope>NUCLEOTIDE SEQUENCE</scope>
    <source>
        <strain evidence="1">THUN-12</strain>
    </source>
</reference>
<evidence type="ECO:0000313" key="2">
    <source>
        <dbReference type="Proteomes" id="UP000683417"/>
    </source>
</evidence>
<dbReference type="Proteomes" id="UP000683417">
    <property type="component" value="Unassembled WGS sequence"/>
</dbReference>
<organism evidence="1 2">
    <name type="scientific">Blumeria graminis f. sp. triticale</name>
    <dbReference type="NCBI Taxonomy" id="1689686"/>
    <lineage>
        <taxon>Eukaryota</taxon>
        <taxon>Fungi</taxon>
        <taxon>Dikarya</taxon>
        <taxon>Ascomycota</taxon>
        <taxon>Pezizomycotina</taxon>
        <taxon>Leotiomycetes</taxon>
        <taxon>Erysiphales</taxon>
        <taxon>Erysiphaceae</taxon>
        <taxon>Blumeria</taxon>
    </lineage>
</organism>